<dbReference type="EMBL" id="SPLM01000146">
    <property type="protein sequence ID" value="TMW56172.1"/>
    <property type="molecule type" value="Genomic_DNA"/>
</dbReference>
<dbReference type="Pfam" id="PF25011">
    <property type="entry name" value="VSR_TRX"/>
    <property type="match status" value="1"/>
</dbReference>
<dbReference type="AlphaFoldDB" id="A0A8K1C4W3"/>
<feature type="domain" description="PA" evidence="13">
    <location>
        <begin position="63"/>
        <end position="169"/>
    </location>
</feature>
<keyword evidence="8 11" id="KW-0472">Membrane</keyword>
<evidence type="ECO:0000256" key="3">
    <source>
        <dbReference type="ARBA" id="ARBA00022692"/>
    </source>
</evidence>
<name>A0A8K1C4W3_PYTOL</name>
<keyword evidence="5" id="KW-0677">Repeat</keyword>
<feature type="signal peptide" evidence="12">
    <location>
        <begin position="1"/>
        <end position="29"/>
    </location>
</feature>
<evidence type="ECO:0000256" key="6">
    <source>
        <dbReference type="ARBA" id="ARBA00022837"/>
    </source>
</evidence>
<dbReference type="Proteomes" id="UP000794436">
    <property type="component" value="Unassembled WGS sequence"/>
</dbReference>
<evidence type="ECO:0008006" key="17">
    <source>
        <dbReference type="Google" id="ProtNLM"/>
    </source>
</evidence>
<dbReference type="InterPro" id="IPR003137">
    <property type="entry name" value="PA_domain"/>
</dbReference>
<feature type="chain" id="PRO_5035471299" description="PA domain-containing protein" evidence="12">
    <location>
        <begin position="30"/>
        <end position="739"/>
    </location>
</feature>
<reference evidence="15" key="1">
    <citation type="submission" date="2019-03" db="EMBL/GenBank/DDBJ databases">
        <title>Long read genome sequence of the mycoparasitic Pythium oligandrum ATCC 38472 isolated from sugarbeet rhizosphere.</title>
        <authorList>
            <person name="Gaulin E."/>
        </authorList>
    </citation>
    <scope>NUCLEOTIDE SEQUENCE</scope>
    <source>
        <strain evidence="15">ATCC 38472_TT</strain>
    </source>
</reference>
<feature type="domain" description="Vacuolar sorting receptor thioredoxin-like" evidence="14">
    <location>
        <begin position="207"/>
        <end position="388"/>
    </location>
</feature>
<gene>
    <name evidence="15" type="ORF">Poli38472_008820</name>
</gene>
<keyword evidence="3 11" id="KW-0812">Transmembrane</keyword>
<evidence type="ECO:0000256" key="9">
    <source>
        <dbReference type="ARBA" id="ARBA00023180"/>
    </source>
</evidence>
<keyword evidence="6" id="KW-0106">Calcium</keyword>
<proteinExistence type="predicted"/>
<dbReference type="Gene3D" id="3.50.30.30">
    <property type="match status" value="1"/>
</dbReference>
<keyword evidence="2" id="KW-0245">EGF-like domain</keyword>
<dbReference type="SUPFAM" id="SSF52025">
    <property type="entry name" value="PA domain"/>
    <property type="match status" value="1"/>
</dbReference>
<comment type="subcellular location">
    <subcellularLocation>
        <location evidence="10">Endomembrane system</location>
        <topology evidence="10">Single-pass membrane protein</topology>
    </subcellularLocation>
    <subcellularLocation>
        <location evidence="1">Membrane</location>
        <topology evidence="1">Single-pass type I membrane protein</topology>
    </subcellularLocation>
</comment>
<sequence>MGALRCRRVYARLVATCAALALCLHSCEAALRVVVPTQANARPIEHKLAMFGRPEYGKALIAPIVLAPETNRRACGEFDREQLATAMHRYGVDTHSDHEADGAFLLMVERGQCHFVEKARHAQTAGAVGVVIYDTNKEKQKLPVMADDGTGGDVHIPSVMIHQEDATALMKLMNSTSKTILSLSWDVPHPDGRVEAALWFSSRSSPSLHAFIDRLRVIAQALGDSLLLTPYYDIHEGSTWGCSAGDDNKREQCRDLCVFDGEFCTYDPERDNTIGLDGRDVLEEDMRQLCVQEYALSKKDSSLFWAYVAGFNARCSPEKATKDEFNAACSRTVQEALAIPPRTIDECVQTSGRKLLKAQAEAHHTFHVINFPEFTVNDVPLYGGLECDESISLASCAPLKMICTGFLDGTIPQACHESYWKSGCTPPLERDDCGVCSLRNGTKWNQECVGCDGVPHSGKRQDECGICGGDGTYDVCGRCLPANDKARGQSCMDCKGVPNGYAKRDACGVCDGHGSFDACGLCLDATDPRRQNFVCHTMEDPDAVTSKIELQGLSMKTFHRDVFGSFQRAVAFVVDVKASEVVVKTVDEVAQPESHTPSTVVVFFVACPDDECRERVTTKLQEKTAALTITMKMKNDLEPLAYGTQAAEQIEHVALHSVMSTATTTGNHGISVAQESWIMGIAVACATTLAVGLIVIKLRDDRMRRDFHQLFARYTPLTAMDYEEEQEYGRSGRVSAEAW</sequence>
<dbReference type="PANTHER" id="PTHR22702">
    <property type="entry name" value="PROTEASE-ASSOCIATED DOMAIN-CONTAINING PROTEIN"/>
    <property type="match status" value="1"/>
</dbReference>
<dbReference type="GO" id="GO:0012505">
    <property type="term" value="C:endomembrane system"/>
    <property type="evidence" value="ECO:0007669"/>
    <property type="project" value="UniProtKB-SubCell"/>
</dbReference>
<comment type="caution">
    <text evidence="15">The sequence shown here is derived from an EMBL/GenBank/DDBJ whole genome shotgun (WGS) entry which is preliminary data.</text>
</comment>
<dbReference type="PANTHER" id="PTHR22702:SF1">
    <property type="entry name" value="PROTEASE-ASSOCIATED DOMAIN-CONTAINING PROTEIN 1"/>
    <property type="match status" value="1"/>
</dbReference>
<accession>A0A8K1C4W3</accession>
<evidence type="ECO:0000256" key="5">
    <source>
        <dbReference type="ARBA" id="ARBA00022737"/>
    </source>
</evidence>
<feature type="transmembrane region" description="Helical" evidence="11">
    <location>
        <begin position="677"/>
        <end position="696"/>
    </location>
</feature>
<evidence type="ECO:0000256" key="7">
    <source>
        <dbReference type="ARBA" id="ARBA00022989"/>
    </source>
</evidence>
<evidence type="ECO:0000259" key="14">
    <source>
        <dbReference type="Pfam" id="PF25011"/>
    </source>
</evidence>
<dbReference type="CDD" id="cd00538">
    <property type="entry name" value="PA"/>
    <property type="match status" value="1"/>
</dbReference>
<evidence type="ECO:0000313" key="15">
    <source>
        <dbReference type="EMBL" id="TMW56172.1"/>
    </source>
</evidence>
<keyword evidence="7 11" id="KW-1133">Transmembrane helix</keyword>
<evidence type="ECO:0000256" key="4">
    <source>
        <dbReference type="ARBA" id="ARBA00022729"/>
    </source>
</evidence>
<evidence type="ECO:0000256" key="10">
    <source>
        <dbReference type="ARBA" id="ARBA00037847"/>
    </source>
</evidence>
<evidence type="ECO:0000313" key="16">
    <source>
        <dbReference type="Proteomes" id="UP000794436"/>
    </source>
</evidence>
<keyword evidence="16" id="KW-1185">Reference proteome</keyword>
<evidence type="ECO:0000256" key="2">
    <source>
        <dbReference type="ARBA" id="ARBA00022536"/>
    </source>
</evidence>
<evidence type="ECO:0000256" key="1">
    <source>
        <dbReference type="ARBA" id="ARBA00004479"/>
    </source>
</evidence>
<evidence type="ECO:0000256" key="8">
    <source>
        <dbReference type="ARBA" id="ARBA00023136"/>
    </source>
</evidence>
<evidence type="ECO:0000256" key="12">
    <source>
        <dbReference type="SAM" id="SignalP"/>
    </source>
</evidence>
<evidence type="ECO:0000256" key="11">
    <source>
        <dbReference type="SAM" id="Phobius"/>
    </source>
</evidence>
<organism evidence="15 16">
    <name type="scientific">Pythium oligandrum</name>
    <name type="common">Mycoparasitic fungus</name>
    <dbReference type="NCBI Taxonomy" id="41045"/>
    <lineage>
        <taxon>Eukaryota</taxon>
        <taxon>Sar</taxon>
        <taxon>Stramenopiles</taxon>
        <taxon>Oomycota</taxon>
        <taxon>Peronosporomycetes</taxon>
        <taxon>Pythiales</taxon>
        <taxon>Pythiaceae</taxon>
        <taxon>Pythium</taxon>
    </lineage>
</organism>
<dbReference type="OrthoDB" id="165938at2759"/>
<dbReference type="Pfam" id="PF02225">
    <property type="entry name" value="PA"/>
    <property type="match status" value="1"/>
</dbReference>
<evidence type="ECO:0000259" key="13">
    <source>
        <dbReference type="Pfam" id="PF02225"/>
    </source>
</evidence>
<keyword evidence="4 12" id="KW-0732">Signal</keyword>
<dbReference type="InterPro" id="IPR056858">
    <property type="entry name" value="VSR_TRX"/>
</dbReference>
<dbReference type="GO" id="GO:0016020">
    <property type="term" value="C:membrane"/>
    <property type="evidence" value="ECO:0007669"/>
    <property type="project" value="UniProtKB-SubCell"/>
</dbReference>
<dbReference type="InterPro" id="IPR046450">
    <property type="entry name" value="PA_dom_sf"/>
</dbReference>
<keyword evidence="9" id="KW-0325">Glycoprotein</keyword>
<protein>
    <recommendedName>
        <fullName evidence="17">PA domain-containing protein</fullName>
    </recommendedName>
</protein>